<dbReference type="OrthoDB" id="5832280at2759"/>
<dbReference type="GeneID" id="36379506"/>
<proteinExistence type="predicted"/>
<protein>
    <submittedName>
        <fullName evidence="2 4">Uncharacterized protein</fullName>
    </submittedName>
</protein>
<reference evidence="4" key="2">
    <citation type="submission" date="2020-12" db="UniProtKB">
        <authorList>
            <consortium name="WormBaseParasite"/>
        </authorList>
    </citation>
    <scope>IDENTIFICATION</scope>
</reference>
<keyword evidence="1" id="KW-1133">Transmembrane helix</keyword>
<name>A0A090LBJ8_STRRB</name>
<dbReference type="WBParaSite" id="SRAE_2000180600.1">
    <property type="protein sequence ID" value="SRAE_2000180600.1"/>
    <property type="gene ID" value="WBGene00262012"/>
</dbReference>
<evidence type="ECO:0000256" key="1">
    <source>
        <dbReference type="SAM" id="Phobius"/>
    </source>
</evidence>
<evidence type="ECO:0000313" key="3">
    <source>
        <dbReference type="Proteomes" id="UP000035682"/>
    </source>
</evidence>
<dbReference type="Proteomes" id="UP000035682">
    <property type="component" value="Unplaced"/>
</dbReference>
<evidence type="ECO:0000313" key="2">
    <source>
        <dbReference type="EMBL" id="CEF67141.1"/>
    </source>
</evidence>
<dbReference type="AlphaFoldDB" id="A0A090LBJ8"/>
<evidence type="ECO:0000313" key="5">
    <source>
        <dbReference type="WormBase" id="SRAE_2000180600"/>
    </source>
</evidence>
<keyword evidence="1" id="KW-0812">Transmembrane</keyword>
<dbReference type="WormBase" id="SRAE_2000180600">
    <property type="protein sequence ID" value="SRP09304"/>
    <property type="gene ID" value="WBGene00262012"/>
</dbReference>
<organism evidence="2">
    <name type="scientific">Strongyloides ratti</name>
    <name type="common">Parasitic roundworm</name>
    <dbReference type="NCBI Taxonomy" id="34506"/>
    <lineage>
        <taxon>Eukaryota</taxon>
        <taxon>Metazoa</taxon>
        <taxon>Ecdysozoa</taxon>
        <taxon>Nematoda</taxon>
        <taxon>Chromadorea</taxon>
        <taxon>Rhabditida</taxon>
        <taxon>Tylenchina</taxon>
        <taxon>Panagrolaimomorpha</taxon>
        <taxon>Strongyloidoidea</taxon>
        <taxon>Strongyloididae</taxon>
        <taxon>Strongyloides</taxon>
    </lineage>
</organism>
<evidence type="ECO:0000313" key="4">
    <source>
        <dbReference type="WBParaSite" id="SRAE_2000180600.1"/>
    </source>
</evidence>
<accession>A0A090LBJ8</accession>
<feature type="transmembrane region" description="Helical" evidence="1">
    <location>
        <begin position="55"/>
        <end position="73"/>
    </location>
</feature>
<dbReference type="CTD" id="36379506"/>
<feature type="transmembrane region" description="Helical" evidence="1">
    <location>
        <begin position="26"/>
        <end position="43"/>
    </location>
</feature>
<dbReference type="EMBL" id="LN609529">
    <property type="protein sequence ID" value="CEF67141.1"/>
    <property type="molecule type" value="Genomic_DNA"/>
</dbReference>
<dbReference type="RefSeq" id="XP_024506341.1">
    <property type="nucleotide sequence ID" value="XM_024652800.1"/>
</dbReference>
<gene>
    <name evidence="2 4 5" type="ORF">SRAE_2000180600</name>
</gene>
<keyword evidence="1" id="KW-0472">Membrane</keyword>
<sequence>MSFLRLSIACTFLAVSFHIYQNQVDWWIYIPVILSTVPLILFYSPTCKIFRMISSIIIVCGTIQTIFLTWIIYHFIKLSSTGGSLNEIKESKYTFPIALATLSNIYIRLTTSQSLGCFGLIRNILLTVFGTVIFLCMTVSLCSYDETLHHCNYIKII</sequence>
<feature type="transmembrane region" description="Helical" evidence="1">
    <location>
        <begin position="123"/>
        <end position="141"/>
    </location>
</feature>
<reference evidence="2 3" key="1">
    <citation type="submission" date="2014-09" db="EMBL/GenBank/DDBJ databases">
        <authorList>
            <person name="Martin A.A."/>
        </authorList>
    </citation>
    <scope>NUCLEOTIDE SEQUENCE</scope>
    <source>
        <strain evidence="3">ED321</strain>
        <strain evidence="2">ED321 Heterogonic</strain>
    </source>
</reference>
<keyword evidence="3" id="KW-1185">Reference proteome</keyword>